<dbReference type="RefSeq" id="WP_317486285.1">
    <property type="nucleotide sequence ID" value="NZ_JARQTX010000015.1"/>
</dbReference>
<evidence type="ECO:0000313" key="5">
    <source>
        <dbReference type="Proteomes" id="UP001216057"/>
    </source>
</evidence>
<protein>
    <submittedName>
        <fullName evidence="4">Glutamine synthetase beta-grasp domain-containing protein</fullName>
    </submittedName>
</protein>
<dbReference type="PANTHER" id="PTHR43407:SF2">
    <property type="entry name" value="GLUTAMINE SYNTHETASE"/>
    <property type="match status" value="1"/>
</dbReference>
<dbReference type="Pfam" id="PF03951">
    <property type="entry name" value="Gln-synt_N"/>
    <property type="match status" value="1"/>
</dbReference>
<dbReference type="InterPro" id="IPR008147">
    <property type="entry name" value="Gln_synt_N"/>
</dbReference>
<dbReference type="InterPro" id="IPR027302">
    <property type="entry name" value="Gln_synth_N_conserv_site"/>
</dbReference>
<keyword evidence="5" id="KW-1185">Reference proteome</keyword>
<evidence type="ECO:0000256" key="2">
    <source>
        <dbReference type="PROSITE-ProRule" id="PRU01330"/>
    </source>
</evidence>
<proteinExistence type="inferred from homology"/>
<organism evidence="4 5">
    <name type="scientific">Exercitatus varius</name>
    <dbReference type="NCBI Taxonomy" id="67857"/>
    <lineage>
        <taxon>Bacteria</taxon>
        <taxon>Pseudomonadati</taxon>
        <taxon>Pseudomonadota</taxon>
        <taxon>Gammaproteobacteria</taxon>
        <taxon>Pasteurellales</taxon>
        <taxon>Pasteurellaceae</taxon>
        <taxon>Exercitatus</taxon>
    </lineage>
</organism>
<reference evidence="4 5" key="1">
    <citation type="submission" date="2023-03" db="EMBL/GenBank/DDBJ databases">
        <title>Classification of Bisgaard taxon 6 and taxon 10 as Exercitatus varius gen. nov., spec. nov.</title>
        <authorList>
            <person name="Christensen H."/>
        </authorList>
    </citation>
    <scope>NUCLEOTIDE SEQUENCE [LARGE SCALE GENOMIC DNA]</scope>
    <source>
        <strain evidence="4 5">23350_01</strain>
    </source>
</reference>
<comment type="caution">
    <text evidence="4">The sequence shown here is derived from an EMBL/GenBank/DDBJ whole genome shotgun (WGS) entry which is preliminary data.</text>
</comment>
<feature type="domain" description="GS beta-grasp" evidence="3">
    <location>
        <begin position="17"/>
        <end position="101"/>
    </location>
</feature>
<dbReference type="SUPFAM" id="SSF54368">
    <property type="entry name" value="Glutamine synthetase, N-terminal domain"/>
    <property type="match status" value="1"/>
</dbReference>
<sequence length="120" mass="13553">MSNTTAISNVFKLIEENHIKFVLLRFTNIKGKEHGVSLPVSAIDEDFFEDGKMFDGSSVEGWKAINKADMLLMPIAETAVVDPFAQIPTLSIRCSIYDPNTMQSYDRDPRSIAMRAEEYM</sequence>
<dbReference type="InterPro" id="IPR036651">
    <property type="entry name" value="Gln_synt_N_sf"/>
</dbReference>
<accession>A0ABT6ETJ5</accession>
<comment type="similarity">
    <text evidence="1 2">Belongs to the glutamine synthetase family.</text>
</comment>
<dbReference type="Proteomes" id="UP001216057">
    <property type="component" value="Unassembled WGS sequence"/>
</dbReference>
<dbReference type="Gene3D" id="3.10.20.70">
    <property type="entry name" value="Glutamine synthetase, N-terminal domain"/>
    <property type="match status" value="1"/>
</dbReference>
<dbReference type="PROSITE" id="PS51986">
    <property type="entry name" value="GS_BETA_GRASP"/>
    <property type="match status" value="1"/>
</dbReference>
<feature type="non-terminal residue" evidence="4">
    <location>
        <position position="120"/>
    </location>
</feature>
<evidence type="ECO:0000256" key="1">
    <source>
        <dbReference type="ARBA" id="ARBA00009897"/>
    </source>
</evidence>
<name>A0ABT6ETJ5_9PAST</name>
<dbReference type="PROSITE" id="PS00180">
    <property type="entry name" value="GLNA_1"/>
    <property type="match status" value="1"/>
</dbReference>
<gene>
    <name evidence="4" type="ORF">P7M32_10615</name>
</gene>
<evidence type="ECO:0000259" key="3">
    <source>
        <dbReference type="PROSITE" id="PS51986"/>
    </source>
</evidence>
<dbReference type="PANTHER" id="PTHR43407">
    <property type="entry name" value="GLUTAMINE SYNTHETASE"/>
    <property type="match status" value="1"/>
</dbReference>
<dbReference type="EMBL" id="JARQTX010000015">
    <property type="protein sequence ID" value="MDG2946869.1"/>
    <property type="molecule type" value="Genomic_DNA"/>
</dbReference>
<evidence type="ECO:0000313" key="4">
    <source>
        <dbReference type="EMBL" id="MDG2946869.1"/>
    </source>
</evidence>